<keyword evidence="1" id="KW-0446">Lipid-binding</keyword>
<dbReference type="PANTHER" id="PTHR10281">
    <property type="entry name" value="MEMBRANE-ASSOCIATED PROGESTERONE RECEPTOR COMPONENT-RELATED"/>
    <property type="match status" value="1"/>
</dbReference>
<sequence length="340" mass="37077">MSWYTSAGNTVRQRNPEVGLQNPGPPPTNLRAAGVDHGIVPRRRPPSGRASPIKTSLRSEMLLLVGLLLAAGLLIFYHRRPAPASLEHRGERAGLDAGQAPLLLNREELSKYDGKHGLGLFMAVMGEVYDVSAGKRHYGLGGGYHSLAGKDASRSLATGNFVEDLHDDIHDFSNEQIKAVLKWRDFYHKSTKYHLVGHVVGAFYDADGRPTPLLLRIEALDGGRGPRGVVQDPTQDLQPCNSGWSQAAALVSVTALIHQGWSNNRSDHHPRACRPGTEVWCDTGYPRKVMTPGPGEELRADCVCQRGTAVTRGRRLFTGCLGTEQRCRAPELDDADDGDL</sequence>
<evidence type="ECO:0000256" key="1">
    <source>
        <dbReference type="ARBA" id="ARBA00022665"/>
    </source>
</evidence>
<dbReference type="InterPro" id="IPR001199">
    <property type="entry name" value="Cyt_B5-like_heme/steroid-bd"/>
</dbReference>
<dbReference type="EMBL" id="GDKF01002057">
    <property type="protein sequence ID" value="JAT76565.1"/>
    <property type="molecule type" value="Transcribed_RNA"/>
</dbReference>
<dbReference type="PANTHER" id="PTHR10281:SF4">
    <property type="entry name" value="NEUFERRICIN"/>
    <property type="match status" value="1"/>
</dbReference>
<organism evidence="6">
    <name type="scientific">Auxenochlorella protothecoides</name>
    <name type="common">Green microalga</name>
    <name type="synonym">Chlorella protothecoides</name>
    <dbReference type="NCBI Taxonomy" id="3075"/>
    <lineage>
        <taxon>Eukaryota</taxon>
        <taxon>Viridiplantae</taxon>
        <taxon>Chlorophyta</taxon>
        <taxon>core chlorophytes</taxon>
        <taxon>Trebouxiophyceae</taxon>
        <taxon>Chlorellales</taxon>
        <taxon>Chlorellaceae</taxon>
        <taxon>Auxenochlorella</taxon>
    </lineage>
</organism>
<feature type="domain" description="Cytochrome b5 heme-binding" evidence="5">
    <location>
        <begin position="104"/>
        <end position="200"/>
    </location>
</feature>
<dbReference type="Gene3D" id="3.10.120.10">
    <property type="entry name" value="Cytochrome b5-like heme/steroid binding domain"/>
    <property type="match status" value="1"/>
</dbReference>
<keyword evidence="4" id="KW-0472">Membrane</keyword>
<name>A0A1D2ACB0_AUXPR</name>
<keyword evidence="4" id="KW-0812">Transmembrane</keyword>
<reference evidence="6" key="1">
    <citation type="submission" date="2015-08" db="EMBL/GenBank/DDBJ databases">
        <authorList>
            <person name="Babu N.S."/>
            <person name="Beckwith C.J."/>
            <person name="Beseler K.G."/>
            <person name="Brison A."/>
            <person name="Carone J.V."/>
            <person name="Caskin T.P."/>
            <person name="Diamond M."/>
            <person name="Durham M.E."/>
            <person name="Foxe J.M."/>
            <person name="Go M."/>
            <person name="Henderson B.A."/>
            <person name="Jones I.B."/>
            <person name="McGettigan J.A."/>
            <person name="Micheletti S.J."/>
            <person name="Nasrallah M.E."/>
            <person name="Ortiz D."/>
            <person name="Piller C.R."/>
            <person name="Privatt S.R."/>
            <person name="Schneider S.L."/>
            <person name="Sharp S."/>
            <person name="Smith T.C."/>
            <person name="Stanton J.D."/>
            <person name="Ullery H.E."/>
            <person name="Wilson R.J."/>
            <person name="Serrano M.G."/>
            <person name="Buck G."/>
            <person name="Lee V."/>
            <person name="Wang Y."/>
            <person name="Carvalho R."/>
            <person name="Voegtly L."/>
            <person name="Shi R."/>
            <person name="Duckworth R."/>
            <person name="Johnson A."/>
            <person name="Loviza R."/>
            <person name="Walstead R."/>
            <person name="Shah Z."/>
            <person name="Kiflezghi M."/>
            <person name="Wade K."/>
            <person name="Ball S.L."/>
            <person name="Bradley K.W."/>
            <person name="Asai D.J."/>
            <person name="Bowman C.A."/>
            <person name="Russell D.A."/>
            <person name="Pope W.H."/>
            <person name="Jacobs-Sera D."/>
            <person name="Hendrix R.W."/>
            <person name="Hatfull G.F."/>
        </authorList>
    </citation>
    <scope>NUCLEOTIDE SEQUENCE</scope>
</reference>
<feature type="region of interest" description="Disordered" evidence="3">
    <location>
        <begin position="1"/>
        <end position="29"/>
    </location>
</feature>
<feature type="compositionally biased region" description="Polar residues" evidence="3">
    <location>
        <begin position="1"/>
        <end position="13"/>
    </location>
</feature>
<evidence type="ECO:0000256" key="4">
    <source>
        <dbReference type="SAM" id="Phobius"/>
    </source>
</evidence>
<evidence type="ECO:0000313" key="6">
    <source>
        <dbReference type="EMBL" id="JAT76565.1"/>
    </source>
</evidence>
<dbReference type="Pfam" id="PF00173">
    <property type="entry name" value="Cyt-b5"/>
    <property type="match status" value="1"/>
</dbReference>
<protein>
    <recommendedName>
        <fullName evidence="5">Cytochrome b5 heme-binding domain-containing protein</fullName>
    </recommendedName>
</protein>
<dbReference type="GO" id="GO:0005496">
    <property type="term" value="F:steroid binding"/>
    <property type="evidence" value="ECO:0007669"/>
    <property type="project" value="UniProtKB-KW"/>
</dbReference>
<comment type="similarity">
    <text evidence="2">Belongs to the cytochrome b5 family. MAPR subfamily.</text>
</comment>
<dbReference type="InterPro" id="IPR036400">
    <property type="entry name" value="Cyt_B5-like_heme/steroid_sf"/>
</dbReference>
<evidence type="ECO:0000259" key="5">
    <source>
        <dbReference type="SMART" id="SM01117"/>
    </source>
</evidence>
<proteinExistence type="inferred from homology"/>
<feature type="transmembrane region" description="Helical" evidence="4">
    <location>
        <begin position="61"/>
        <end position="78"/>
    </location>
</feature>
<keyword evidence="4" id="KW-1133">Transmembrane helix</keyword>
<gene>
    <name evidence="6" type="ORF">g.57228</name>
</gene>
<dbReference type="SUPFAM" id="SSF55856">
    <property type="entry name" value="Cytochrome b5-like heme/steroid binding domain"/>
    <property type="match status" value="1"/>
</dbReference>
<dbReference type="GO" id="GO:0012505">
    <property type="term" value="C:endomembrane system"/>
    <property type="evidence" value="ECO:0007669"/>
    <property type="project" value="TreeGrafter"/>
</dbReference>
<dbReference type="InterPro" id="IPR050577">
    <property type="entry name" value="MAPR/NEUFC/NENF-like"/>
</dbReference>
<evidence type="ECO:0000256" key="2">
    <source>
        <dbReference type="ARBA" id="ARBA00038357"/>
    </source>
</evidence>
<dbReference type="SMART" id="SM01117">
    <property type="entry name" value="Cyt-b5"/>
    <property type="match status" value="1"/>
</dbReference>
<accession>A0A1D2ACB0</accession>
<evidence type="ECO:0000256" key="3">
    <source>
        <dbReference type="SAM" id="MobiDB-lite"/>
    </source>
</evidence>
<dbReference type="AlphaFoldDB" id="A0A1D2ACB0"/>
<keyword evidence="1" id="KW-0754">Steroid-binding</keyword>
<dbReference type="GO" id="GO:0016020">
    <property type="term" value="C:membrane"/>
    <property type="evidence" value="ECO:0007669"/>
    <property type="project" value="TreeGrafter"/>
</dbReference>